<dbReference type="RefSeq" id="WP_068019724.1">
    <property type="nucleotide sequence ID" value="NZ_QQAZ01000011.1"/>
</dbReference>
<keyword evidence="4" id="KW-1185">Reference proteome</keyword>
<dbReference type="EMBL" id="QQAZ01000011">
    <property type="protein sequence ID" value="RDI46439.1"/>
    <property type="molecule type" value="Genomic_DNA"/>
</dbReference>
<dbReference type="Proteomes" id="UP000255355">
    <property type="component" value="Unassembled WGS sequence"/>
</dbReference>
<dbReference type="InterPro" id="IPR029069">
    <property type="entry name" value="HotDog_dom_sf"/>
</dbReference>
<evidence type="ECO:0000313" key="4">
    <source>
        <dbReference type="Proteomes" id="UP000255355"/>
    </source>
</evidence>
<dbReference type="SUPFAM" id="SSF54637">
    <property type="entry name" value="Thioesterase/thiol ester dehydrase-isomerase"/>
    <property type="match status" value="1"/>
</dbReference>
<proteinExistence type="predicted"/>
<gene>
    <name evidence="3" type="ORF">DFR68_111198</name>
</gene>
<dbReference type="AlphaFoldDB" id="A0A370GSM6"/>
<organism evidence="3 4">
    <name type="scientific">Nocardia mexicana</name>
    <dbReference type="NCBI Taxonomy" id="279262"/>
    <lineage>
        <taxon>Bacteria</taxon>
        <taxon>Bacillati</taxon>
        <taxon>Actinomycetota</taxon>
        <taxon>Actinomycetes</taxon>
        <taxon>Mycobacteriales</taxon>
        <taxon>Nocardiaceae</taxon>
        <taxon>Nocardia</taxon>
    </lineage>
</organism>
<feature type="region of interest" description="Disordered" evidence="1">
    <location>
        <begin position="175"/>
        <end position="200"/>
    </location>
</feature>
<evidence type="ECO:0000313" key="3">
    <source>
        <dbReference type="EMBL" id="RDI46439.1"/>
    </source>
</evidence>
<dbReference type="Pfam" id="PF03756">
    <property type="entry name" value="AfsA"/>
    <property type="match status" value="2"/>
</dbReference>
<reference evidence="3 4" key="1">
    <citation type="submission" date="2018-07" db="EMBL/GenBank/DDBJ databases">
        <title>Genomic Encyclopedia of Type Strains, Phase IV (KMG-IV): sequencing the most valuable type-strain genomes for metagenomic binning, comparative biology and taxonomic classification.</title>
        <authorList>
            <person name="Goeker M."/>
        </authorList>
    </citation>
    <scope>NUCLEOTIDE SEQUENCE [LARGE SCALE GENOMIC DNA]</scope>
    <source>
        <strain evidence="3 4">DSM 44952</strain>
    </source>
</reference>
<evidence type="ECO:0000259" key="2">
    <source>
        <dbReference type="Pfam" id="PF03756"/>
    </source>
</evidence>
<protein>
    <submittedName>
        <fullName evidence="3">A-factor biosynthesis hotdog protein</fullName>
    </submittedName>
</protein>
<name>A0A370GSM6_9NOCA</name>
<feature type="domain" description="A-factor biosynthesis hotdog" evidence="2">
    <location>
        <begin position="25"/>
        <end position="105"/>
    </location>
</feature>
<dbReference type="InterPro" id="IPR005509">
    <property type="entry name" value="AfsA_hotdog_dom"/>
</dbReference>
<evidence type="ECO:0000256" key="1">
    <source>
        <dbReference type="SAM" id="MobiDB-lite"/>
    </source>
</evidence>
<dbReference type="STRING" id="1210089.GCA_001613165_02986"/>
<comment type="caution">
    <text evidence="3">The sequence shown here is derived from an EMBL/GenBank/DDBJ whole genome shotgun (WGS) entry which is preliminary data.</text>
</comment>
<feature type="domain" description="A-factor biosynthesis hotdog" evidence="2">
    <location>
        <begin position="195"/>
        <end position="313"/>
    </location>
</feature>
<sequence>MTDVSATAAGTGVVFEQLVPAALAHRRALAEVFVADTTPVGTEEFLVAVQIPRAHSLWFDRLAGYHDPLSTVEAIRQSLLVVGQRYLGIPADAPSSLQRFDFVVEDLSVYRDDERSPLEGVVRLRPGGNSSARGYYDDVAFEAALTVGGARAMTAGGGGVTFPRETYDEFRRLQQRQRPGAESGPPRDPLSPGEVGRRDPRNVVLARTHSPGGLVLVVDQGHPSFFDHPYDHVPGPLILECFRQAAVVCATAEGLLDSPVAAVVAIEARFTGFGELGADIGCTARYCGGMDFGEIAIDVELHQHGRRIASARVELAPYPDAE</sequence>
<accession>A0A370GSM6</accession>